<feature type="compositionally biased region" description="Low complexity" evidence="4">
    <location>
        <begin position="55"/>
        <end position="65"/>
    </location>
</feature>
<feature type="region of interest" description="Disordered" evidence="4">
    <location>
        <begin position="42"/>
        <end position="75"/>
    </location>
</feature>
<dbReference type="EMBL" id="BAAAFN010000019">
    <property type="protein sequence ID" value="GAA0237294.1"/>
    <property type="molecule type" value="Genomic_DNA"/>
</dbReference>
<keyword evidence="1" id="KW-0472">Membrane</keyword>
<evidence type="ECO:0000256" key="2">
    <source>
        <dbReference type="ARBA" id="ARBA00022692"/>
    </source>
</evidence>
<keyword evidence="2" id="KW-0812">Transmembrane</keyword>
<proteinExistence type="predicted"/>
<accession>A0ABP3DN52</accession>
<dbReference type="InterPro" id="IPR005565">
    <property type="entry name" value="Hemolysn_activator_HlyB_C"/>
</dbReference>
<evidence type="ECO:0000256" key="1">
    <source>
        <dbReference type="ARBA" id="ARBA00022452"/>
    </source>
</evidence>
<name>A0ABP3DN52_9BURK</name>
<dbReference type="PANTHER" id="PTHR34597:SF6">
    <property type="entry name" value="BLR6126 PROTEIN"/>
    <property type="match status" value="1"/>
</dbReference>
<evidence type="ECO:0000313" key="7">
    <source>
        <dbReference type="EMBL" id="GAA0237294.1"/>
    </source>
</evidence>
<gene>
    <name evidence="7" type="ORF">GCM10009125_27760</name>
</gene>
<organism evidence="7 8">
    <name type="scientific">Castellaniella daejeonensis</name>
    <dbReference type="NCBI Taxonomy" id="659013"/>
    <lineage>
        <taxon>Bacteria</taxon>
        <taxon>Pseudomonadati</taxon>
        <taxon>Pseudomonadota</taxon>
        <taxon>Betaproteobacteria</taxon>
        <taxon>Burkholderiales</taxon>
        <taxon>Alcaligenaceae</taxon>
        <taxon>Castellaniella</taxon>
    </lineage>
</organism>
<evidence type="ECO:0000256" key="3">
    <source>
        <dbReference type="ARBA" id="ARBA00023237"/>
    </source>
</evidence>
<dbReference type="Pfam" id="PF08479">
    <property type="entry name" value="POTRA_2"/>
    <property type="match status" value="1"/>
</dbReference>
<dbReference type="RefSeq" id="WP_343822050.1">
    <property type="nucleotide sequence ID" value="NZ_BAAAFN010000019.1"/>
</dbReference>
<dbReference type="Pfam" id="PF03865">
    <property type="entry name" value="ShlB"/>
    <property type="match status" value="1"/>
</dbReference>
<evidence type="ECO:0000259" key="6">
    <source>
        <dbReference type="Pfam" id="PF08479"/>
    </source>
</evidence>
<comment type="caution">
    <text evidence="7">The sequence shown here is derived from an EMBL/GenBank/DDBJ whole genome shotgun (WGS) entry which is preliminary data.</text>
</comment>
<keyword evidence="1" id="KW-1134">Transmembrane beta strand</keyword>
<dbReference type="Gene3D" id="2.40.160.50">
    <property type="entry name" value="membrane protein fhac: a member of the omp85/tpsb transporter family"/>
    <property type="match status" value="1"/>
</dbReference>
<keyword evidence="3" id="KW-0998">Cell outer membrane</keyword>
<evidence type="ECO:0000259" key="5">
    <source>
        <dbReference type="Pfam" id="PF03865"/>
    </source>
</evidence>
<protein>
    <submittedName>
        <fullName evidence="7">ShlB/FhaC/HecB family hemolysin secretion/activation protein</fullName>
    </submittedName>
</protein>
<feature type="domain" description="Haemolysin activator HlyB C-terminal" evidence="5">
    <location>
        <begin position="287"/>
        <end position="551"/>
    </location>
</feature>
<feature type="domain" description="Polypeptide-transport-associated ShlB-type" evidence="6">
    <location>
        <begin position="92"/>
        <end position="164"/>
    </location>
</feature>
<evidence type="ECO:0000256" key="4">
    <source>
        <dbReference type="SAM" id="MobiDB-lite"/>
    </source>
</evidence>
<reference evidence="8" key="1">
    <citation type="journal article" date="2019" name="Int. J. Syst. Evol. Microbiol.">
        <title>The Global Catalogue of Microorganisms (GCM) 10K type strain sequencing project: providing services to taxonomists for standard genome sequencing and annotation.</title>
        <authorList>
            <consortium name="The Broad Institute Genomics Platform"/>
            <consortium name="The Broad Institute Genome Sequencing Center for Infectious Disease"/>
            <person name="Wu L."/>
            <person name="Ma J."/>
        </authorList>
    </citation>
    <scope>NUCLEOTIDE SEQUENCE [LARGE SCALE GENOMIC DNA]</scope>
    <source>
        <strain evidence="8">JCM 16240</strain>
    </source>
</reference>
<keyword evidence="8" id="KW-1185">Reference proteome</keyword>
<dbReference type="Gene3D" id="3.10.20.310">
    <property type="entry name" value="membrane protein fhac"/>
    <property type="match status" value="1"/>
</dbReference>
<dbReference type="PANTHER" id="PTHR34597">
    <property type="entry name" value="SLR1661 PROTEIN"/>
    <property type="match status" value="1"/>
</dbReference>
<sequence length="593" mass="64672">MNDSHDTPPTHRWSLSSLAVHITLTGLALGIGLPPAWADGPVRGNPLDSIPSLPTPGHTGQQPTPALQPGGDAAAQRQQAIQARLGQTIVPRHFNVAGNTVVPLSQIVPLLEPLVGRSMTVSQLMGEVAKITKIYQDQGYLLSFALLQNQDFRDGLVQVTIVEGYVDRVDFQGNAGPAQDRLQSLAKPLLGDKPLTRAKLERVLNLMRQVPGVRVQPQMDLPKFAGGATPLILHVQRQAVRAEGGLADMGSGLQPLVGITTGSLTPLGEQVRLTGAVPIGSHDVKYISGEITIPIGHDGLDMVVDGYHYESHPQDGELQDVGLKRRVVNERLGLGLRYPLLLDNTRSLTVEGGVYASRSLDEYRRDSDNLWLNQRTDLRVLRAGLRYRDASEKQSRDISLNIYHGLDSAGASKRYATNATPSGQPTDLAFPEKLDFTRYTLDVKQTFALPAGFGITLSGFGQYSADALPTTEQTSFGAWRYGLGYPQGELAGDKGYGLSVELNRRFTTGWAWVSDIQPYIKIDQARAWYNHANERLVSSTPRLSSVALGTRTTDNRHYIVDVNVAKPIGDPATNSDHKGVRFNANYSLLYDGW</sequence>
<dbReference type="InterPro" id="IPR013686">
    <property type="entry name" value="Polypept-transport_assoc_ShlB"/>
</dbReference>
<dbReference type="Proteomes" id="UP001501176">
    <property type="component" value="Unassembled WGS sequence"/>
</dbReference>
<dbReference type="InterPro" id="IPR051544">
    <property type="entry name" value="TPS_OM_transporter"/>
</dbReference>
<evidence type="ECO:0000313" key="8">
    <source>
        <dbReference type="Proteomes" id="UP001501176"/>
    </source>
</evidence>